<protein>
    <recommendedName>
        <fullName evidence="1">KIB1-4 beta-propeller domain-containing protein</fullName>
    </recommendedName>
</protein>
<dbReference type="PANTHER" id="PTHR44259:SF114">
    <property type="entry name" value="OS06G0707300 PROTEIN"/>
    <property type="match status" value="1"/>
</dbReference>
<feature type="domain" description="KIB1-4 beta-propeller" evidence="1">
    <location>
        <begin position="72"/>
        <end position="330"/>
    </location>
</feature>
<dbReference type="InterPro" id="IPR050942">
    <property type="entry name" value="F-box_BR-signaling"/>
</dbReference>
<dbReference type="EMBL" id="JAMRDG010000001">
    <property type="protein sequence ID" value="KAJ3699547.1"/>
    <property type="molecule type" value="Genomic_DNA"/>
</dbReference>
<organism evidence="2 3">
    <name type="scientific">Rhynchospora tenuis</name>
    <dbReference type="NCBI Taxonomy" id="198213"/>
    <lineage>
        <taxon>Eukaryota</taxon>
        <taxon>Viridiplantae</taxon>
        <taxon>Streptophyta</taxon>
        <taxon>Embryophyta</taxon>
        <taxon>Tracheophyta</taxon>
        <taxon>Spermatophyta</taxon>
        <taxon>Magnoliopsida</taxon>
        <taxon>Liliopsida</taxon>
        <taxon>Poales</taxon>
        <taxon>Cyperaceae</taxon>
        <taxon>Cyperoideae</taxon>
        <taxon>Rhynchosporeae</taxon>
        <taxon>Rhynchospora</taxon>
    </lineage>
</organism>
<accession>A0AAD5ZKG7</accession>
<comment type="caution">
    <text evidence="2">The sequence shown here is derived from an EMBL/GenBank/DDBJ whole genome shotgun (WGS) entry which is preliminary data.</text>
</comment>
<evidence type="ECO:0000259" key="1">
    <source>
        <dbReference type="Pfam" id="PF03478"/>
    </source>
</evidence>
<gene>
    <name evidence="2" type="ORF">LUZ61_003252</name>
</gene>
<dbReference type="AlphaFoldDB" id="A0AAD5ZKG7"/>
<dbReference type="InterPro" id="IPR005174">
    <property type="entry name" value="KIB1-4_b-propeller"/>
</dbReference>
<sequence>METLRLQRDWADLPEELVTIIGEKITTNTAYIYLRFVCKAWRRALTPKPRHLPPQSPWLLLPGIRDGFELDFYDPFQSKFHRFQCPYMRGKDICGSSHGWLVLEDDLRVSLFNPITQCSLDLPPFNAPPSILISLPQGWRHYPYQNVMKATVSCNPFEDGCVVVVQFRTMSKWELAFCRIGDTHWTGLLLQDMYGKGQMLFDFTCHKNLVYTVNGNMVVSVHDLHNLSWRTFPSKISYNWRYDRVNIVKRDLESGEPLVVKTTDFCGTKMFCVYKWFDDSQRWFQVHNIGKQVLFLNWGHCISLLLGEGRGNQLYHSNFLPEAHYRVGIYQVDLKSGKDFMLNQSPELPYLIPGSPIWLLPSLI</sequence>
<evidence type="ECO:0000313" key="3">
    <source>
        <dbReference type="Proteomes" id="UP001210211"/>
    </source>
</evidence>
<dbReference type="PANTHER" id="PTHR44259">
    <property type="entry name" value="OS07G0183000 PROTEIN-RELATED"/>
    <property type="match status" value="1"/>
</dbReference>
<proteinExistence type="predicted"/>
<evidence type="ECO:0000313" key="2">
    <source>
        <dbReference type="EMBL" id="KAJ3699547.1"/>
    </source>
</evidence>
<reference evidence="2 3" key="1">
    <citation type="journal article" date="2022" name="Cell">
        <title>Repeat-based holocentromeres influence genome architecture and karyotype evolution.</title>
        <authorList>
            <person name="Hofstatter P.G."/>
            <person name="Thangavel G."/>
            <person name="Lux T."/>
            <person name="Neumann P."/>
            <person name="Vondrak T."/>
            <person name="Novak P."/>
            <person name="Zhang M."/>
            <person name="Costa L."/>
            <person name="Castellani M."/>
            <person name="Scott A."/>
            <person name="Toegelov H."/>
            <person name="Fuchs J."/>
            <person name="Mata-Sucre Y."/>
            <person name="Dias Y."/>
            <person name="Vanzela A.L.L."/>
            <person name="Huettel B."/>
            <person name="Almeida C.C.S."/>
            <person name="Simkova H."/>
            <person name="Souza G."/>
            <person name="Pedrosa-Harand A."/>
            <person name="Macas J."/>
            <person name="Mayer K.F.X."/>
            <person name="Houben A."/>
            <person name="Marques A."/>
        </authorList>
    </citation>
    <scope>NUCLEOTIDE SEQUENCE [LARGE SCALE GENOMIC DNA]</scope>
    <source>
        <strain evidence="2">RhyTen1mFocal</strain>
    </source>
</reference>
<keyword evidence="3" id="KW-1185">Reference proteome</keyword>
<name>A0AAD5ZKG7_9POAL</name>
<dbReference type="Proteomes" id="UP001210211">
    <property type="component" value="Unassembled WGS sequence"/>
</dbReference>
<dbReference type="Pfam" id="PF03478">
    <property type="entry name" value="Beta-prop_KIB1-4"/>
    <property type="match status" value="1"/>
</dbReference>